<evidence type="ECO:0000256" key="8">
    <source>
        <dbReference type="ARBA" id="ARBA00022737"/>
    </source>
</evidence>
<evidence type="ECO:0000313" key="23">
    <source>
        <dbReference type="Proteomes" id="UP000092555"/>
    </source>
</evidence>
<dbReference type="GO" id="GO:0046872">
    <property type="term" value="F:metal ion binding"/>
    <property type="evidence" value="ECO:0007669"/>
    <property type="project" value="UniProtKB-KW"/>
</dbReference>
<evidence type="ECO:0000256" key="1">
    <source>
        <dbReference type="ARBA" id="ARBA00001946"/>
    </source>
</evidence>
<keyword evidence="9" id="KW-0547">Nucleotide-binding</keyword>
<dbReference type="OrthoDB" id="151490at2759"/>
<evidence type="ECO:0000256" key="17">
    <source>
        <dbReference type="ARBA" id="ARBA00031942"/>
    </source>
</evidence>
<proteinExistence type="inferred from homology"/>
<keyword evidence="10" id="KW-0227">DNA damage</keyword>
<dbReference type="EC" id="6.5.1.1" evidence="4"/>
<dbReference type="GO" id="GO:0006297">
    <property type="term" value="P:nucleotide-excision repair, DNA gap filling"/>
    <property type="evidence" value="ECO:0007669"/>
    <property type="project" value="TreeGrafter"/>
</dbReference>
<dbReference type="Gene3D" id="2.40.50.140">
    <property type="entry name" value="Nucleic acid-binding proteins"/>
    <property type="match status" value="1"/>
</dbReference>
<evidence type="ECO:0000256" key="6">
    <source>
        <dbReference type="ARBA" id="ARBA00022598"/>
    </source>
</evidence>
<dbReference type="GO" id="GO:0003677">
    <property type="term" value="F:DNA binding"/>
    <property type="evidence" value="ECO:0007669"/>
    <property type="project" value="InterPro"/>
</dbReference>
<dbReference type="AlphaFoldDB" id="A0A1A0HDJ5"/>
<dbReference type="Pfam" id="PF01068">
    <property type="entry name" value="DNA_ligase_A_M"/>
    <property type="match status" value="1"/>
</dbReference>
<dbReference type="PANTHER" id="PTHR45997">
    <property type="entry name" value="DNA LIGASE 4"/>
    <property type="match status" value="1"/>
</dbReference>
<evidence type="ECO:0000256" key="3">
    <source>
        <dbReference type="ARBA" id="ARBA00007572"/>
    </source>
</evidence>
<evidence type="ECO:0000256" key="18">
    <source>
        <dbReference type="ARBA" id="ARBA00034003"/>
    </source>
</evidence>
<comment type="cofactor">
    <cofactor evidence="1">
        <name>Mg(2+)</name>
        <dbReference type="ChEBI" id="CHEBI:18420"/>
    </cofactor>
</comment>
<dbReference type="GO" id="GO:0071897">
    <property type="term" value="P:DNA biosynthetic process"/>
    <property type="evidence" value="ECO:0007669"/>
    <property type="project" value="InterPro"/>
</dbReference>
<gene>
    <name evidence="22" type="ORF">METBIDRAFT_40642</name>
</gene>
<dbReference type="GO" id="GO:0032807">
    <property type="term" value="C:DNA ligase IV complex"/>
    <property type="evidence" value="ECO:0007669"/>
    <property type="project" value="TreeGrafter"/>
</dbReference>
<dbReference type="SUPFAM" id="SSF56091">
    <property type="entry name" value="DNA ligase/mRNA capping enzyme, catalytic domain"/>
    <property type="match status" value="1"/>
</dbReference>
<evidence type="ECO:0000256" key="14">
    <source>
        <dbReference type="ARBA" id="ARBA00023204"/>
    </source>
</evidence>
<comment type="subcellular location">
    <subcellularLocation>
        <location evidence="2">Nucleus</location>
    </subcellularLocation>
</comment>
<accession>A0A1A0HDJ5</accession>
<dbReference type="Gene3D" id="3.40.50.10190">
    <property type="entry name" value="BRCT domain"/>
    <property type="match status" value="1"/>
</dbReference>
<dbReference type="GO" id="GO:0006310">
    <property type="term" value="P:DNA recombination"/>
    <property type="evidence" value="ECO:0007669"/>
    <property type="project" value="UniProtKB-KW"/>
</dbReference>
<dbReference type="GO" id="GO:0005524">
    <property type="term" value="F:ATP binding"/>
    <property type="evidence" value="ECO:0007669"/>
    <property type="project" value="UniProtKB-KW"/>
</dbReference>
<keyword evidence="7" id="KW-0479">Metal-binding</keyword>
<evidence type="ECO:0000256" key="11">
    <source>
        <dbReference type="ARBA" id="ARBA00022840"/>
    </source>
</evidence>
<dbReference type="InterPro" id="IPR044125">
    <property type="entry name" value="Adenylation_DNA_ligase_IV"/>
</dbReference>
<dbReference type="GO" id="GO:0006303">
    <property type="term" value="P:double-strand break repair via nonhomologous end joining"/>
    <property type="evidence" value="ECO:0007669"/>
    <property type="project" value="TreeGrafter"/>
</dbReference>
<dbReference type="GeneID" id="30030274"/>
<keyword evidence="13" id="KW-0233">DNA recombination</keyword>
<organism evidence="22 23">
    <name type="scientific">Metschnikowia bicuspidata var. bicuspidata NRRL YB-4993</name>
    <dbReference type="NCBI Taxonomy" id="869754"/>
    <lineage>
        <taxon>Eukaryota</taxon>
        <taxon>Fungi</taxon>
        <taxon>Dikarya</taxon>
        <taxon>Ascomycota</taxon>
        <taxon>Saccharomycotina</taxon>
        <taxon>Pichiomycetes</taxon>
        <taxon>Metschnikowiaceae</taxon>
        <taxon>Metschnikowia</taxon>
    </lineage>
</organism>
<sequence length="972" mass="107490">MLSAALAPTPLFLDGVEAPRNFNPAPAPFALVVQELFLRLEAVCAANKAPFGSVGEKKSHVIAQFVHTWRTHFGSDIYPAARLVLPHRDPRRYHVQDGALTRLVVRLLRLQKGLADHDLVAHWRRDHHHKARLAGRRERRGTGDFPLLVLRLVQRRRDPAHPVASSVSVADVNAALDAAAGLRQATEQAAALAPLVARMTVAEVRVFFGILLQQPMLSFYERSFFDAWHADAYALAQVCGDLATVLWALADPRRRFSAAQLCVQPMHQFVPQALHKLTVSYAELCRKMAQPLVREGRDPGLVRMYDAQRLQGRFLIEEKIDGDRMLMHMAGGRFRWHTRRRRDYTPVYGETTHGGSLAPHLGGAFADNVHSVVLDGEMVAWSSARQCVLPFGSLRSAAVHEALKQRAAVDVYAGNDSWPMYIVFDIVHLNGRDLTRLPLFYRKSVLLAVVREVPRRLEVLRWIKAAGPADIEANMRRIVCANNEGIMVKSLLLKYRVHSRDLTWIKVKPEYLESFGENLDLVVIGKTGRVKTAYFCGLRDDAHGGTHKLFCAVANGFSAAVYRHIESALGPFWQDHAACPPPPDVVQFGAKKPAFWVHPAHLVVLEIKARSVDSAAGSSYAAGSTLHNLWCRAVRDDKSYDECLSLQDYHELRRRHSRDPGKPQRVNRDRRLDHADSIYQKYAVAGPPPPLPAANRSELFAGLVLVVATDSHDPATGVAVPAADTRRVAASHGADVWLDVRPDDLRVLSVLLVGEVATPRVRRWIADGFDVLRPRWVHECVRRGRLVPLEPQYVFCANSAAFQRALGARVDVFGDSYTEGGVSSSGFLAYLAGLPVDSPLSAGQSEFEDRQSEFEPEAEPIADAPALFRGASFYVVPAPGLAGSAEQARIQRRIERFAGRVAPGPVGCGYIVMPQSLVDSGSAQQAQNEVRAQIARSFGEHSRLAYIVAERFLRASIDAGELADPALFGLDG</sequence>
<dbReference type="InterPro" id="IPR036420">
    <property type="entry name" value="BRCT_dom_sf"/>
</dbReference>
<evidence type="ECO:0000256" key="4">
    <source>
        <dbReference type="ARBA" id="ARBA00012727"/>
    </source>
</evidence>
<dbReference type="CDD" id="cd07968">
    <property type="entry name" value="OBF_DNA_ligase_IV"/>
    <property type="match status" value="1"/>
</dbReference>
<keyword evidence="14" id="KW-0234">DNA repair</keyword>
<dbReference type="PANTHER" id="PTHR45997:SF1">
    <property type="entry name" value="DNA LIGASE 4"/>
    <property type="match status" value="1"/>
</dbReference>
<feature type="domain" description="ATP-dependent DNA ligase family profile" evidence="20">
    <location>
        <begin position="412"/>
        <end position="540"/>
    </location>
</feature>
<dbReference type="InterPro" id="IPR012340">
    <property type="entry name" value="NA-bd_OB-fold"/>
</dbReference>
<dbReference type="InterPro" id="IPR012308">
    <property type="entry name" value="DNA_ligase_ATP-dep_N"/>
</dbReference>
<name>A0A1A0HDJ5_9ASCO</name>
<keyword evidence="11" id="KW-0067">ATP-binding</keyword>
<evidence type="ECO:0000256" key="2">
    <source>
        <dbReference type="ARBA" id="ARBA00004123"/>
    </source>
</evidence>
<dbReference type="InterPro" id="IPR029710">
    <property type="entry name" value="LIG4"/>
</dbReference>
<dbReference type="Gene3D" id="3.30.470.30">
    <property type="entry name" value="DNA ligase/mRNA capping enzyme"/>
    <property type="match status" value="1"/>
</dbReference>
<dbReference type="NCBIfam" id="TIGR00574">
    <property type="entry name" value="dnl1"/>
    <property type="match status" value="1"/>
</dbReference>
<evidence type="ECO:0000256" key="19">
    <source>
        <dbReference type="RuleBase" id="RU004196"/>
    </source>
</evidence>
<dbReference type="GO" id="GO:0003910">
    <property type="term" value="F:DNA ligase (ATP) activity"/>
    <property type="evidence" value="ECO:0007669"/>
    <property type="project" value="UniProtKB-EC"/>
</dbReference>
<keyword evidence="8" id="KW-0677">Repeat</keyword>
<evidence type="ECO:0000256" key="16">
    <source>
        <dbReference type="ARBA" id="ARBA00030676"/>
    </source>
</evidence>
<keyword evidence="6" id="KW-0436">Ligase</keyword>
<dbReference type="InterPro" id="IPR012310">
    <property type="entry name" value="DNA_ligase_ATP-dep_cent"/>
</dbReference>
<dbReference type="CDD" id="cd07903">
    <property type="entry name" value="Adenylation_DNA_ligase_IV"/>
    <property type="match status" value="1"/>
</dbReference>
<evidence type="ECO:0000256" key="15">
    <source>
        <dbReference type="ARBA" id="ARBA00023242"/>
    </source>
</evidence>
<evidence type="ECO:0000259" key="20">
    <source>
        <dbReference type="PROSITE" id="PS50160"/>
    </source>
</evidence>
<evidence type="ECO:0000256" key="12">
    <source>
        <dbReference type="ARBA" id="ARBA00022842"/>
    </source>
</evidence>
<comment type="catalytic activity">
    <reaction evidence="18">
        <text>ATP + (deoxyribonucleotide)n-3'-hydroxyl + 5'-phospho-(deoxyribonucleotide)m = (deoxyribonucleotide)n+m + AMP + diphosphate.</text>
        <dbReference type="EC" id="6.5.1.1"/>
    </reaction>
</comment>
<evidence type="ECO:0000256" key="5">
    <source>
        <dbReference type="ARBA" id="ARBA00022073"/>
    </source>
</evidence>
<keyword evidence="23" id="KW-1185">Reference proteome</keyword>
<evidence type="ECO:0000256" key="13">
    <source>
        <dbReference type="ARBA" id="ARBA00023172"/>
    </source>
</evidence>
<evidence type="ECO:0000256" key="7">
    <source>
        <dbReference type="ARBA" id="ARBA00022723"/>
    </source>
</evidence>
<comment type="similarity">
    <text evidence="3 19">Belongs to the ATP-dependent DNA ligase family.</text>
</comment>
<dbReference type="PROSITE" id="PS50160">
    <property type="entry name" value="DNA_LIGASE_A3"/>
    <property type="match status" value="1"/>
</dbReference>
<dbReference type="EMBL" id="LXTC01000002">
    <property type="protein sequence ID" value="OBA21998.1"/>
    <property type="molecule type" value="Genomic_DNA"/>
</dbReference>
<keyword evidence="12" id="KW-0460">Magnesium</keyword>
<feature type="domain" description="BRCT" evidence="21">
    <location>
        <begin position="695"/>
        <end position="794"/>
    </location>
</feature>
<dbReference type="PROSITE" id="PS50172">
    <property type="entry name" value="BRCT"/>
    <property type="match status" value="1"/>
</dbReference>
<dbReference type="SUPFAM" id="SSF52113">
    <property type="entry name" value="BRCT domain"/>
    <property type="match status" value="1"/>
</dbReference>
<dbReference type="InterPro" id="IPR036599">
    <property type="entry name" value="DNA_ligase_N_sf"/>
</dbReference>
<dbReference type="InterPro" id="IPR000977">
    <property type="entry name" value="DNA_ligase_ATP-dep"/>
</dbReference>
<evidence type="ECO:0000313" key="22">
    <source>
        <dbReference type="EMBL" id="OBA21998.1"/>
    </source>
</evidence>
<dbReference type="InterPro" id="IPR001357">
    <property type="entry name" value="BRCT_dom"/>
</dbReference>
<comment type="caution">
    <text evidence="22">The sequence shown here is derived from an EMBL/GenBank/DDBJ whole genome shotgun (WGS) entry which is preliminary data.</text>
</comment>
<evidence type="ECO:0000259" key="21">
    <source>
        <dbReference type="PROSITE" id="PS50172"/>
    </source>
</evidence>
<protein>
    <recommendedName>
        <fullName evidence="5">DNA ligase 4</fullName>
        <ecNumber evidence="4">6.5.1.1</ecNumber>
    </recommendedName>
    <alternativeName>
        <fullName evidence="17">DNA ligase IV</fullName>
    </alternativeName>
    <alternativeName>
        <fullName evidence="16">Polydeoxyribonucleotide synthase [ATP] 4</fullName>
    </alternativeName>
</protein>
<dbReference type="Pfam" id="PF04675">
    <property type="entry name" value="DNA_ligase_A_N"/>
    <property type="match status" value="1"/>
</dbReference>
<dbReference type="Proteomes" id="UP000092555">
    <property type="component" value="Unassembled WGS sequence"/>
</dbReference>
<dbReference type="SUPFAM" id="SSF50249">
    <property type="entry name" value="Nucleic acid-binding proteins"/>
    <property type="match status" value="1"/>
</dbReference>
<keyword evidence="15" id="KW-0539">Nucleus</keyword>
<evidence type="ECO:0000256" key="9">
    <source>
        <dbReference type="ARBA" id="ARBA00022741"/>
    </source>
</evidence>
<reference evidence="22 23" key="1">
    <citation type="submission" date="2016-05" db="EMBL/GenBank/DDBJ databases">
        <title>Comparative genomics of biotechnologically important yeasts.</title>
        <authorList>
            <consortium name="DOE Joint Genome Institute"/>
            <person name="Riley R."/>
            <person name="Haridas S."/>
            <person name="Wolfe K.H."/>
            <person name="Lopes M.R."/>
            <person name="Hittinger C.T."/>
            <person name="Goker M."/>
            <person name="Salamov A."/>
            <person name="Wisecaver J."/>
            <person name="Long T.M."/>
            <person name="Aerts A.L."/>
            <person name="Barry K."/>
            <person name="Choi C."/>
            <person name="Clum A."/>
            <person name="Coughlan A.Y."/>
            <person name="Deshpande S."/>
            <person name="Douglass A.P."/>
            <person name="Hanson S.J."/>
            <person name="Klenk H.-P."/>
            <person name="LaButti K."/>
            <person name="Lapidus A."/>
            <person name="Lindquist E."/>
            <person name="Lipzen A."/>
            <person name="Meier-kolthoff J.P."/>
            <person name="Ohm R.A."/>
            <person name="Otillar R.P."/>
            <person name="Pangilinan J."/>
            <person name="Peng Y."/>
            <person name="Rokas A."/>
            <person name="Rosa C.A."/>
            <person name="Scheuner C."/>
            <person name="Sibirny A.A."/>
            <person name="Slot J.C."/>
            <person name="Stielow J.B."/>
            <person name="Sun H."/>
            <person name="Kurtzman C.P."/>
            <person name="Blackwell M."/>
            <person name="Grigoriev I.V."/>
            <person name="Jeffries T.W."/>
        </authorList>
    </citation>
    <scope>NUCLEOTIDE SEQUENCE [LARGE SCALE GENOMIC DNA]</scope>
    <source>
        <strain evidence="22 23">NRRL YB-4993</strain>
    </source>
</reference>
<evidence type="ECO:0000256" key="10">
    <source>
        <dbReference type="ARBA" id="ARBA00022763"/>
    </source>
</evidence>
<dbReference type="RefSeq" id="XP_018712494.1">
    <property type="nucleotide sequence ID" value="XM_018857298.1"/>
</dbReference>
<dbReference type="Gene3D" id="1.10.3260.10">
    <property type="entry name" value="DNA ligase, ATP-dependent, N-terminal domain"/>
    <property type="match status" value="1"/>
</dbReference>
<dbReference type="STRING" id="869754.A0A1A0HDJ5"/>